<dbReference type="AlphaFoldDB" id="A0AAQ3L5D1"/>
<dbReference type="Proteomes" id="UP001304300">
    <property type="component" value="Chromosome"/>
</dbReference>
<dbReference type="InterPro" id="IPR019108">
    <property type="entry name" value="Caa3_assmbl_CtaG-rel"/>
</dbReference>
<sequence>MPIPLHWHTEPLLLLLVIGVGWLYCLWIGPLRSRIAPNEKYPTCKCISFVSALIIGYLTVGSPLDQIGEDFLFSAHMIQHMLLVYVCPPLLLWGTPVWLADAALQNAIIRKIWRILTRPVFAGMLFTFLYTLWHIPGLYEAALRTKWVHVLEHWCMFLPAIWMWWPIMGPSKLVPPSSYGIRMVYIFALMVGQLPVFAFLTLSEAVLYPTYEFAARITELTPLQDQILGGVIMKVSNMIVSLTVLGTSFYFWYQKDLKDGEASSN</sequence>
<dbReference type="EMBL" id="CP136920">
    <property type="protein sequence ID" value="WOO39470.1"/>
    <property type="molecule type" value="Genomic_DNA"/>
</dbReference>
<keyword evidence="3 6" id="KW-0812">Transmembrane</keyword>
<dbReference type="Pfam" id="PF09678">
    <property type="entry name" value="Caa3_CtaG"/>
    <property type="match status" value="1"/>
</dbReference>
<evidence type="ECO:0000256" key="2">
    <source>
        <dbReference type="ARBA" id="ARBA00022475"/>
    </source>
</evidence>
<evidence type="ECO:0000256" key="5">
    <source>
        <dbReference type="ARBA" id="ARBA00023136"/>
    </source>
</evidence>
<keyword evidence="2" id="KW-1003">Cell membrane</keyword>
<keyword evidence="8" id="KW-1185">Reference proteome</keyword>
<protein>
    <submittedName>
        <fullName evidence="7">Cytochrome c oxidase assembly protein</fullName>
    </submittedName>
</protein>
<feature type="transmembrane region" description="Helical" evidence="6">
    <location>
        <begin position="43"/>
        <end position="62"/>
    </location>
</feature>
<dbReference type="KEGG" id="puo:RZN69_12670"/>
<comment type="subcellular location">
    <subcellularLocation>
        <location evidence="1">Cell membrane</location>
        <topology evidence="1">Multi-pass membrane protein</topology>
    </subcellularLocation>
</comment>
<feature type="transmembrane region" description="Helical" evidence="6">
    <location>
        <begin position="12"/>
        <end position="31"/>
    </location>
</feature>
<feature type="transmembrane region" description="Helical" evidence="6">
    <location>
        <begin position="82"/>
        <end position="104"/>
    </location>
</feature>
<evidence type="ECO:0000256" key="4">
    <source>
        <dbReference type="ARBA" id="ARBA00022989"/>
    </source>
</evidence>
<proteinExistence type="predicted"/>
<evidence type="ECO:0000256" key="6">
    <source>
        <dbReference type="SAM" id="Phobius"/>
    </source>
</evidence>
<evidence type="ECO:0000256" key="1">
    <source>
        <dbReference type="ARBA" id="ARBA00004651"/>
    </source>
</evidence>
<feature type="transmembrane region" description="Helical" evidence="6">
    <location>
        <begin position="185"/>
        <end position="207"/>
    </location>
</feature>
<accession>A0AAQ3L5D1</accession>
<feature type="transmembrane region" description="Helical" evidence="6">
    <location>
        <begin position="147"/>
        <end position="165"/>
    </location>
</feature>
<reference evidence="7 8" key="1">
    <citation type="submission" date="2023-10" db="EMBL/GenBank/DDBJ databases">
        <title>Rubellicoccus peritrichatus gen. nov., sp. nov., isolated from an algae of coral reef tank.</title>
        <authorList>
            <person name="Luo J."/>
        </authorList>
    </citation>
    <scope>NUCLEOTIDE SEQUENCE [LARGE SCALE GENOMIC DNA]</scope>
    <source>
        <strain evidence="7 8">CR14</strain>
    </source>
</reference>
<evidence type="ECO:0000313" key="8">
    <source>
        <dbReference type="Proteomes" id="UP001304300"/>
    </source>
</evidence>
<dbReference type="GO" id="GO:0005886">
    <property type="term" value="C:plasma membrane"/>
    <property type="evidence" value="ECO:0007669"/>
    <property type="project" value="UniProtKB-SubCell"/>
</dbReference>
<keyword evidence="4 6" id="KW-1133">Transmembrane helix</keyword>
<evidence type="ECO:0000313" key="7">
    <source>
        <dbReference type="EMBL" id="WOO39470.1"/>
    </source>
</evidence>
<gene>
    <name evidence="7" type="ORF">RZN69_12670</name>
</gene>
<name>A0AAQ3L5D1_9BACT</name>
<dbReference type="RefSeq" id="WP_317831379.1">
    <property type="nucleotide sequence ID" value="NZ_CP136920.1"/>
</dbReference>
<feature type="transmembrane region" description="Helical" evidence="6">
    <location>
        <begin position="116"/>
        <end position="135"/>
    </location>
</feature>
<evidence type="ECO:0000256" key="3">
    <source>
        <dbReference type="ARBA" id="ARBA00022692"/>
    </source>
</evidence>
<keyword evidence="5 6" id="KW-0472">Membrane</keyword>
<feature type="transmembrane region" description="Helical" evidence="6">
    <location>
        <begin position="227"/>
        <end position="253"/>
    </location>
</feature>
<organism evidence="7 8">
    <name type="scientific">Rubellicoccus peritrichatus</name>
    <dbReference type="NCBI Taxonomy" id="3080537"/>
    <lineage>
        <taxon>Bacteria</taxon>
        <taxon>Pseudomonadati</taxon>
        <taxon>Verrucomicrobiota</taxon>
        <taxon>Opitutia</taxon>
        <taxon>Puniceicoccales</taxon>
        <taxon>Cerasicoccaceae</taxon>
        <taxon>Rubellicoccus</taxon>
    </lineage>
</organism>